<keyword evidence="3" id="KW-1185">Reference proteome</keyword>
<accession>A0A9P4GSW7</accession>
<dbReference type="PANTHER" id="PTHR37919:SF2">
    <property type="entry name" value="EXPERA DOMAIN-CONTAINING PROTEIN"/>
    <property type="match status" value="1"/>
</dbReference>
<proteinExistence type="predicted"/>
<dbReference type="OrthoDB" id="60858at2759"/>
<evidence type="ECO:0000256" key="1">
    <source>
        <dbReference type="SAM" id="Phobius"/>
    </source>
</evidence>
<evidence type="ECO:0000313" key="3">
    <source>
        <dbReference type="Proteomes" id="UP000800039"/>
    </source>
</evidence>
<feature type="transmembrane region" description="Helical" evidence="1">
    <location>
        <begin position="140"/>
        <end position="159"/>
    </location>
</feature>
<dbReference type="AlphaFoldDB" id="A0A9P4GSW7"/>
<keyword evidence="1" id="KW-0812">Transmembrane</keyword>
<feature type="transmembrane region" description="Helical" evidence="1">
    <location>
        <begin position="12"/>
        <end position="31"/>
    </location>
</feature>
<dbReference type="RefSeq" id="XP_040794716.1">
    <property type="nucleotide sequence ID" value="XM_040935874.1"/>
</dbReference>
<reference evidence="2" key="1">
    <citation type="submission" date="2020-01" db="EMBL/GenBank/DDBJ databases">
        <authorList>
            <consortium name="DOE Joint Genome Institute"/>
            <person name="Haridas S."/>
            <person name="Albert R."/>
            <person name="Binder M."/>
            <person name="Bloem J."/>
            <person name="Labutti K."/>
            <person name="Salamov A."/>
            <person name="Andreopoulos B."/>
            <person name="Baker S.E."/>
            <person name="Barry K."/>
            <person name="Bills G."/>
            <person name="Bluhm B.H."/>
            <person name="Cannon C."/>
            <person name="Castanera R."/>
            <person name="Culley D.E."/>
            <person name="Daum C."/>
            <person name="Ezra D."/>
            <person name="Gonzalez J.B."/>
            <person name="Henrissat B."/>
            <person name="Kuo A."/>
            <person name="Liang C."/>
            <person name="Lipzen A."/>
            <person name="Lutzoni F."/>
            <person name="Magnuson J."/>
            <person name="Mondo S."/>
            <person name="Nolan M."/>
            <person name="Ohm R."/>
            <person name="Pangilinan J."/>
            <person name="Park H.-J."/>
            <person name="Ramirez L."/>
            <person name="Alfaro M."/>
            <person name="Sun H."/>
            <person name="Tritt A."/>
            <person name="Yoshinaga Y."/>
            <person name="Zwiers L.-H."/>
            <person name="Turgeon B.G."/>
            <person name="Goodwin S.B."/>
            <person name="Spatafora J.W."/>
            <person name="Crous P.W."/>
            <person name="Grigoriev I.V."/>
        </authorList>
    </citation>
    <scope>NUCLEOTIDE SEQUENCE</scope>
    <source>
        <strain evidence="2">CBS 394.84</strain>
    </source>
</reference>
<feature type="transmembrane region" description="Helical" evidence="1">
    <location>
        <begin position="179"/>
        <end position="200"/>
    </location>
</feature>
<dbReference type="Proteomes" id="UP000800039">
    <property type="component" value="Unassembled WGS sequence"/>
</dbReference>
<comment type="caution">
    <text evidence="2">The sequence shown here is derived from an EMBL/GenBank/DDBJ whole genome shotgun (WGS) entry which is preliminary data.</text>
</comment>
<dbReference type="GeneID" id="63853125"/>
<protein>
    <submittedName>
        <fullName evidence="2">Uncharacterized protein</fullName>
    </submittedName>
</protein>
<organism evidence="2 3">
    <name type="scientific">Cucurbitaria berberidis CBS 394.84</name>
    <dbReference type="NCBI Taxonomy" id="1168544"/>
    <lineage>
        <taxon>Eukaryota</taxon>
        <taxon>Fungi</taxon>
        <taxon>Dikarya</taxon>
        <taxon>Ascomycota</taxon>
        <taxon>Pezizomycotina</taxon>
        <taxon>Dothideomycetes</taxon>
        <taxon>Pleosporomycetidae</taxon>
        <taxon>Pleosporales</taxon>
        <taxon>Pleosporineae</taxon>
        <taxon>Cucurbitariaceae</taxon>
        <taxon>Cucurbitaria</taxon>
    </lineage>
</organism>
<keyword evidence="1" id="KW-0472">Membrane</keyword>
<keyword evidence="1" id="KW-1133">Transmembrane helix</keyword>
<sequence>MPFTHTPHLPLLLWTLFTLPLTIWDTAYILLRPHSFPGGKWHAPFFLSMEPWASTDHLYGPEAWGASEGFTAAQAVVNVLEVGMYTGYVWGVWRGGGLGGGARWRIGKRRIQGKMAAGAVVLGFAAGVVTATKTGLYCRFFFSLRAWCCFCFLLLMRVVMREVFSGYVYTGHNELHPLLTLWGFMNALYFLASGYMIGAFGTEIYRGLLAGEGDKED</sequence>
<name>A0A9P4GSW7_9PLEO</name>
<feature type="transmembrane region" description="Helical" evidence="1">
    <location>
        <begin position="115"/>
        <end position="134"/>
    </location>
</feature>
<dbReference type="EMBL" id="ML976614">
    <property type="protein sequence ID" value="KAF1852153.1"/>
    <property type="molecule type" value="Genomic_DNA"/>
</dbReference>
<evidence type="ECO:0000313" key="2">
    <source>
        <dbReference type="EMBL" id="KAF1852153.1"/>
    </source>
</evidence>
<dbReference type="PANTHER" id="PTHR37919">
    <property type="entry name" value="PROTEIN CBG05606"/>
    <property type="match status" value="1"/>
</dbReference>
<gene>
    <name evidence="2" type="ORF">K460DRAFT_392277</name>
</gene>